<organism evidence="1 2">
    <name type="scientific">Rotaria magnacalcarata</name>
    <dbReference type="NCBI Taxonomy" id="392030"/>
    <lineage>
        <taxon>Eukaryota</taxon>
        <taxon>Metazoa</taxon>
        <taxon>Spiralia</taxon>
        <taxon>Gnathifera</taxon>
        <taxon>Rotifera</taxon>
        <taxon>Eurotatoria</taxon>
        <taxon>Bdelloidea</taxon>
        <taxon>Philodinida</taxon>
        <taxon>Philodinidae</taxon>
        <taxon>Rotaria</taxon>
    </lineage>
</organism>
<proteinExistence type="predicted"/>
<evidence type="ECO:0000313" key="1">
    <source>
        <dbReference type="EMBL" id="CAF4843004.1"/>
    </source>
</evidence>
<dbReference type="AlphaFoldDB" id="A0A8S3BQP7"/>
<name>A0A8S3BQP7_9BILA</name>
<protein>
    <submittedName>
        <fullName evidence="1">Uncharacterized protein</fullName>
    </submittedName>
</protein>
<feature type="non-terminal residue" evidence="1">
    <location>
        <position position="1"/>
    </location>
</feature>
<evidence type="ECO:0000313" key="2">
    <source>
        <dbReference type="Proteomes" id="UP000681967"/>
    </source>
</evidence>
<reference evidence="1" key="1">
    <citation type="submission" date="2021-02" db="EMBL/GenBank/DDBJ databases">
        <authorList>
            <person name="Nowell W R."/>
        </authorList>
    </citation>
    <scope>NUCLEOTIDE SEQUENCE</scope>
</reference>
<dbReference type="Proteomes" id="UP000681967">
    <property type="component" value="Unassembled WGS sequence"/>
</dbReference>
<sequence length="32" mass="3705">GMNFYTQLKTVTSSWRQEDATPTHVQMSMPTM</sequence>
<accession>A0A8S3BQP7</accession>
<comment type="caution">
    <text evidence="1">The sequence shown here is derived from an EMBL/GenBank/DDBJ whole genome shotgun (WGS) entry which is preliminary data.</text>
</comment>
<dbReference type="EMBL" id="CAJOBH010150277">
    <property type="protein sequence ID" value="CAF4843004.1"/>
    <property type="molecule type" value="Genomic_DNA"/>
</dbReference>
<gene>
    <name evidence="1" type="ORF">BYL167_LOCUS49880</name>
</gene>